<dbReference type="GO" id="GO:0009423">
    <property type="term" value="P:chorismate biosynthetic process"/>
    <property type="evidence" value="ECO:0007669"/>
    <property type="project" value="UniProtKB-UniRule"/>
</dbReference>
<reference evidence="9" key="1">
    <citation type="submission" date="2019-10" db="EMBL/GenBank/DDBJ databases">
        <authorList>
            <person name="Ross D.E."/>
            <person name="Gulliver D."/>
        </authorList>
    </citation>
    <scope>NUCLEOTIDE SEQUENCE</scope>
    <source>
        <strain evidence="9">DER-2019</strain>
    </source>
</reference>
<feature type="active site" description="Proton acceptor" evidence="7">
    <location>
        <position position="311"/>
    </location>
</feature>
<feature type="binding site" evidence="7">
    <location>
        <position position="342"/>
    </location>
    <ligand>
        <name>phosphoenolpyruvate</name>
        <dbReference type="ChEBI" id="CHEBI:58702"/>
    </ligand>
</feature>
<dbReference type="HAMAP" id="MF_00210">
    <property type="entry name" value="EPSP_synth"/>
    <property type="match status" value="1"/>
</dbReference>
<feature type="binding site" evidence="7">
    <location>
        <position position="169"/>
    </location>
    <ligand>
        <name>3-phosphoshikimate</name>
        <dbReference type="ChEBI" id="CHEBI:145989"/>
    </ligand>
</feature>
<feature type="domain" description="Enolpyruvate transferase" evidence="8">
    <location>
        <begin position="8"/>
        <end position="418"/>
    </location>
</feature>
<comment type="subcellular location">
    <subcellularLocation>
        <location evidence="7">Cytoplasm</location>
    </subcellularLocation>
</comment>
<evidence type="ECO:0000256" key="3">
    <source>
        <dbReference type="ARBA" id="ARBA00022605"/>
    </source>
</evidence>
<evidence type="ECO:0000256" key="5">
    <source>
        <dbReference type="ARBA" id="ARBA00023141"/>
    </source>
</evidence>
<evidence type="ECO:0000313" key="9">
    <source>
        <dbReference type="EMBL" id="MBC3887213.1"/>
    </source>
</evidence>
<accession>A0A923HR74</accession>
<dbReference type="EMBL" id="WJBD01000002">
    <property type="protein sequence ID" value="MBC3887213.1"/>
    <property type="molecule type" value="Genomic_DNA"/>
</dbReference>
<comment type="pathway">
    <text evidence="1 7">Metabolic intermediate biosynthesis; chorismate biosynthesis; chorismate from D-erythrose 4-phosphate and phosphoenolpyruvate: step 6/7.</text>
</comment>
<dbReference type="PANTHER" id="PTHR21090:SF5">
    <property type="entry name" value="PENTAFUNCTIONAL AROM POLYPEPTIDE"/>
    <property type="match status" value="1"/>
</dbReference>
<dbReference type="SUPFAM" id="SSF55205">
    <property type="entry name" value="EPT/RTPC-like"/>
    <property type="match status" value="1"/>
</dbReference>
<evidence type="ECO:0000256" key="4">
    <source>
        <dbReference type="ARBA" id="ARBA00022679"/>
    </source>
</evidence>
<feature type="binding site" evidence="7">
    <location>
        <position position="197"/>
    </location>
    <ligand>
        <name>3-phosphoshikimate</name>
        <dbReference type="ChEBI" id="CHEBI:145989"/>
    </ligand>
</feature>
<feature type="binding site" evidence="7">
    <location>
        <position position="124"/>
    </location>
    <ligand>
        <name>phosphoenolpyruvate</name>
        <dbReference type="ChEBI" id="CHEBI:58702"/>
    </ligand>
</feature>
<feature type="binding site" evidence="7">
    <location>
        <position position="338"/>
    </location>
    <ligand>
        <name>3-phosphoshikimate</name>
        <dbReference type="ChEBI" id="CHEBI:145989"/>
    </ligand>
</feature>
<comment type="catalytic activity">
    <reaction evidence="6">
        <text>3-phosphoshikimate + phosphoenolpyruvate = 5-O-(1-carboxyvinyl)-3-phosphoshikimate + phosphate</text>
        <dbReference type="Rhea" id="RHEA:21256"/>
        <dbReference type="ChEBI" id="CHEBI:43474"/>
        <dbReference type="ChEBI" id="CHEBI:57701"/>
        <dbReference type="ChEBI" id="CHEBI:58702"/>
        <dbReference type="ChEBI" id="CHEBI:145989"/>
        <dbReference type="EC" id="2.5.1.19"/>
    </reaction>
    <physiologicalReaction direction="left-to-right" evidence="6">
        <dbReference type="Rhea" id="RHEA:21257"/>
    </physiologicalReaction>
</comment>
<feature type="binding site" evidence="7">
    <location>
        <position position="96"/>
    </location>
    <ligand>
        <name>phosphoenolpyruvate</name>
        <dbReference type="ChEBI" id="CHEBI:58702"/>
    </ligand>
</feature>
<feature type="binding site" evidence="7">
    <location>
        <position position="170"/>
    </location>
    <ligand>
        <name>3-phosphoshikimate</name>
        <dbReference type="ChEBI" id="CHEBI:145989"/>
    </ligand>
</feature>
<evidence type="ECO:0000256" key="2">
    <source>
        <dbReference type="ARBA" id="ARBA00009948"/>
    </source>
</evidence>
<dbReference type="NCBIfam" id="TIGR01356">
    <property type="entry name" value="aroA"/>
    <property type="match status" value="1"/>
</dbReference>
<evidence type="ECO:0000259" key="8">
    <source>
        <dbReference type="Pfam" id="PF00275"/>
    </source>
</evidence>
<dbReference type="PROSITE" id="PS00885">
    <property type="entry name" value="EPSP_SYNTHASE_2"/>
    <property type="match status" value="1"/>
</dbReference>
<name>A0A923HR74_9FIRM</name>
<dbReference type="InterPro" id="IPR001986">
    <property type="entry name" value="Enolpyruvate_Tfrase_dom"/>
</dbReference>
<dbReference type="Pfam" id="PF00275">
    <property type="entry name" value="EPSP_synthase"/>
    <property type="match status" value="1"/>
</dbReference>
<feature type="binding site" evidence="7">
    <location>
        <position position="311"/>
    </location>
    <ligand>
        <name>3-phosphoshikimate</name>
        <dbReference type="ChEBI" id="CHEBI:145989"/>
    </ligand>
</feature>
<dbReference type="GO" id="GO:0008652">
    <property type="term" value="P:amino acid biosynthetic process"/>
    <property type="evidence" value="ECO:0007669"/>
    <property type="project" value="UniProtKB-KW"/>
</dbReference>
<dbReference type="InterPro" id="IPR006264">
    <property type="entry name" value="EPSP_synthase"/>
</dbReference>
<feature type="binding site" evidence="7">
    <location>
        <position position="410"/>
    </location>
    <ligand>
        <name>phosphoenolpyruvate</name>
        <dbReference type="ChEBI" id="CHEBI:58702"/>
    </ligand>
</feature>
<comment type="function">
    <text evidence="7">Catalyzes the transfer of the enolpyruvyl moiety of phosphoenolpyruvate (PEP) to the 5-hydroxyl of shikimate-3-phosphate (S3P) to produce enolpyruvyl shikimate-3-phosphate and inorganic phosphate.</text>
</comment>
<dbReference type="Proteomes" id="UP000616595">
    <property type="component" value="Unassembled WGS sequence"/>
</dbReference>
<comment type="caution">
    <text evidence="9">The sequence shown here is derived from an EMBL/GenBank/DDBJ whole genome shotgun (WGS) entry which is preliminary data.</text>
</comment>
<sequence length="435" mass="47585">MKTIEISPEKLSGRLEIPPSKSVSHRAIISAGLAKGKSVIANVLLSKDMIATCQAMEALGSIITYREELNHRYTLEIMGCDPLQLNTESIDCNESGSTLRFIIPILLLQLHRAVITGKGRLVTRPMDPYYDIFKEKSIYFEHLKDGQDLPLALEGKLKPGSYRLSGGVSSQFITGLLFALPLLSGDSVIELTTKLESKPYIDITLDVLKSFGIEIVNENDQRFYIHGNQAYSPCNYRVEGDFSQGAFWLVAGIIGESIECKDLNLTSNQGDKVIVEILKAMGGDIQAQSDTIVVSNSKTQGMIIDVSQCPDLVPILGVLGSLSKGTTTIVNGERLRFKESDRLMATADVINILGGNAIETRDGLIIQGIENFIGGRVTSHNDHRIAMAVAMASIRSEKKIILEGAEAVNKSYPHFWEDFERLGGEVIGINLGKQA</sequence>
<evidence type="ECO:0000313" key="10">
    <source>
        <dbReference type="Proteomes" id="UP000616595"/>
    </source>
</evidence>
<dbReference type="PANTHER" id="PTHR21090">
    <property type="entry name" value="AROM/DEHYDROQUINATE SYNTHASE"/>
    <property type="match status" value="1"/>
</dbReference>
<keyword evidence="4 7" id="KW-0808">Transferase</keyword>
<feature type="binding site" evidence="7">
    <location>
        <position position="171"/>
    </location>
    <ligand>
        <name>3-phosphoshikimate</name>
        <dbReference type="ChEBI" id="CHEBI:145989"/>
    </ligand>
</feature>
<dbReference type="EC" id="2.5.1.19" evidence="7"/>
<evidence type="ECO:0000256" key="7">
    <source>
        <dbReference type="HAMAP-Rule" id="MF_00210"/>
    </source>
</evidence>
<dbReference type="InterPro" id="IPR013792">
    <property type="entry name" value="RNA3'P_cycl/enolpyr_Trfase_a/b"/>
</dbReference>
<evidence type="ECO:0000256" key="1">
    <source>
        <dbReference type="ARBA" id="ARBA00004811"/>
    </source>
</evidence>
<feature type="binding site" evidence="7">
    <location>
        <position position="21"/>
    </location>
    <ligand>
        <name>3-phosphoshikimate</name>
        <dbReference type="ChEBI" id="CHEBI:145989"/>
    </ligand>
</feature>
<dbReference type="Gene3D" id="3.65.10.10">
    <property type="entry name" value="Enolpyruvate transferase domain"/>
    <property type="match status" value="2"/>
</dbReference>
<keyword evidence="5 7" id="KW-0057">Aromatic amino acid biosynthesis</keyword>
<feature type="binding site" evidence="7">
    <location>
        <position position="21"/>
    </location>
    <ligand>
        <name>phosphoenolpyruvate</name>
        <dbReference type="ChEBI" id="CHEBI:58702"/>
    </ligand>
</feature>
<comment type="caution">
    <text evidence="7">Lacks conserved residue(s) required for the propagation of feature annotation.</text>
</comment>
<feature type="binding site" evidence="7">
    <location>
        <position position="22"/>
    </location>
    <ligand>
        <name>3-phosphoshikimate</name>
        <dbReference type="ChEBI" id="CHEBI:145989"/>
    </ligand>
</feature>
<dbReference type="AlphaFoldDB" id="A0A923HR74"/>
<reference evidence="9" key="2">
    <citation type="submission" date="2020-10" db="EMBL/GenBank/DDBJ databases">
        <title>Comparative genomics of the Acetobacterium genus.</title>
        <authorList>
            <person name="Marshall C."/>
            <person name="May H."/>
            <person name="Norman S."/>
        </authorList>
    </citation>
    <scope>NUCLEOTIDE SEQUENCE</scope>
    <source>
        <strain evidence="9">DER-2019</strain>
    </source>
</reference>
<gene>
    <name evidence="7 9" type="primary">aroA</name>
    <name evidence="9" type="ORF">GH810_02675</name>
</gene>
<protein>
    <recommendedName>
        <fullName evidence="7">3-phosphoshikimate 1-carboxyvinyltransferase</fullName>
        <ecNumber evidence="7">2.5.1.19</ecNumber>
    </recommendedName>
    <alternativeName>
        <fullName evidence="7">5-enolpyruvylshikimate-3-phosphate synthase</fullName>
        <shortName evidence="7">EPSP synthase</shortName>
        <shortName evidence="7">EPSPS</shortName>
    </alternativeName>
</protein>
<dbReference type="GO" id="GO:0005737">
    <property type="term" value="C:cytoplasm"/>
    <property type="evidence" value="ECO:0007669"/>
    <property type="project" value="UniProtKB-SubCell"/>
</dbReference>
<dbReference type="GO" id="GO:0009073">
    <property type="term" value="P:aromatic amino acid family biosynthetic process"/>
    <property type="evidence" value="ECO:0007669"/>
    <property type="project" value="UniProtKB-KW"/>
</dbReference>
<keyword evidence="3 7" id="KW-0028">Amino-acid biosynthesis</keyword>
<feature type="binding site" evidence="7">
    <location>
        <position position="26"/>
    </location>
    <ligand>
        <name>3-phosphoshikimate</name>
        <dbReference type="ChEBI" id="CHEBI:145989"/>
    </ligand>
</feature>
<organism evidence="9 10">
    <name type="scientific">Acetobacterium paludosum</name>
    <dbReference type="NCBI Taxonomy" id="52693"/>
    <lineage>
        <taxon>Bacteria</taxon>
        <taxon>Bacillati</taxon>
        <taxon>Bacillota</taxon>
        <taxon>Clostridia</taxon>
        <taxon>Eubacteriales</taxon>
        <taxon>Eubacteriaceae</taxon>
        <taxon>Acetobacterium</taxon>
    </lineage>
</organism>
<keyword evidence="7" id="KW-0963">Cytoplasm</keyword>
<dbReference type="InterPro" id="IPR023193">
    <property type="entry name" value="EPSP_synthase_CS"/>
</dbReference>
<comment type="similarity">
    <text evidence="2 7">Belongs to the EPSP synthase family.</text>
</comment>
<comment type="subunit">
    <text evidence="7">Monomer.</text>
</comment>
<keyword evidence="10" id="KW-1185">Reference proteome</keyword>
<dbReference type="OrthoDB" id="9809920at2"/>
<feature type="binding site" evidence="7">
    <location>
        <position position="171"/>
    </location>
    <ligand>
        <name>phosphoenolpyruvate</name>
        <dbReference type="ChEBI" id="CHEBI:58702"/>
    </ligand>
</feature>
<proteinExistence type="inferred from homology"/>
<dbReference type="RefSeq" id="WP_148566443.1">
    <property type="nucleotide sequence ID" value="NZ_RXYA01000004.1"/>
</dbReference>
<feature type="binding site" evidence="7">
    <location>
        <position position="384"/>
    </location>
    <ligand>
        <name>phosphoenolpyruvate</name>
        <dbReference type="ChEBI" id="CHEBI:58702"/>
    </ligand>
</feature>
<dbReference type="GO" id="GO:0003866">
    <property type="term" value="F:3-phosphoshikimate 1-carboxyvinyltransferase activity"/>
    <property type="evidence" value="ECO:0007669"/>
    <property type="project" value="UniProtKB-UniRule"/>
</dbReference>
<dbReference type="InterPro" id="IPR036968">
    <property type="entry name" value="Enolpyruvate_Tfrase_sf"/>
</dbReference>
<evidence type="ECO:0000256" key="6">
    <source>
        <dbReference type="ARBA" id="ARBA00044633"/>
    </source>
</evidence>
<dbReference type="PIRSF" id="PIRSF000505">
    <property type="entry name" value="EPSPS"/>
    <property type="match status" value="1"/>
</dbReference>
<dbReference type="CDD" id="cd01556">
    <property type="entry name" value="EPSP_synthase"/>
    <property type="match status" value="1"/>
</dbReference>